<feature type="compositionally biased region" description="Basic residues" evidence="1">
    <location>
        <begin position="290"/>
        <end position="306"/>
    </location>
</feature>
<evidence type="ECO:0000313" key="2">
    <source>
        <dbReference type="EMBL" id="KAG5480417.1"/>
    </source>
</evidence>
<dbReference type="KEGG" id="loi:92362042"/>
<accession>A0A836GEB0</accession>
<name>A0A836GEB0_9TRYP</name>
<dbReference type="GeneID" id="92362042"/>
<proteinExistence type="predicted"/>
<evidence type="ECO:0000256" key="1">
    <source>
        <dbReference type="SAM" id="MobiDB-lite"/>
    </source>
</evidence>
<keyword evidence="3" id="KW-1185">Reference proteome</keyword>
<feature type="region of interest" description="Disordered" evidence="1">
    <location>
        <begin position="216"/>
        <end position="350"/>
    </location>
</feature>
<comment type="caution">
    <text evidence="2">The sequence shown here is derived from an EMBL/GenBank/DDBJ whole genome shotgun (WGS) entry which is preliminary data.</text>
</comment>
<dbReference type="EMBL" id="JAFHLR010000020">
    <property type="protein sequence ID" value="KAG5480417.1"/>
    <property type="molecule type" value="Genomic_DNA"/>
</dbReference>
<dbReference type="Proteomes" id="UP000674143">
    <property type="component" value="Chromosome 20"/>
</dbReference>
<feature type="compositionally biased region" description="Low complexity" evidence="1">
    <location>
        <begin position="307"/>
        <end position="322"/>
    </location>
</feature>
<dbReference type="SMR" id="A0A836GEB0"/>
<sequence length="379" mass="41403">MFALFATCLAPKRRLSGSPGINTAAAAASRRKVRVSSVGHKATPKARRGPSPGRAAGRPAKKRHERCPRTSRALALKPLSASSPSTSSALMPMANDAPGEAISAPQPRFSPSYVITDAMPVRSRFMNPVDFLSSSEPLMLTPEEKAAEKEEKARLLALQEDARGLAEMFARELAERKAKAIPAGVTKSGRPVAAAVVHTSSRAALNGAHQQRLPALFPPSSKLAPVAPKSPRSHHKFSFKAKRARGKADRQRRRLKASQRPRGLTPQCASRIRSRRSRQSKVTAAASVQMHKRHQALQRRPGRPRLRPTAAARIRAAASLPRFSAGGKKRPAAPPRRAAQAPRPVLKRTLPKSTVKVWRVAKPKKRIITKLRHRKRKKL</sequence>
<feature type="compositionally biased region" description="Low complexity" evidence="1">
    <location>
        <begin position="49"/>
        <end position="58"/>
    </location>
</feature>
<feature type="compositionally biased region" description="Basic residues" evidence="1">
    <location>
        <begin position="231"/>
        <end position="259"/>
    </location>
</feature>
<gene>
    <name evidence="2" type="ORF">LSCM4_06183</name>
</gene>
<reference evidence="2 3" key="1">
    <citation type="submission" date="2021-02" db="EMBL/GenBank/DDBJ databases">
        <title>Leishmania (Mundinia) orientalis Genome sequencing and assembly.</title>
        <authorList>
            <person name="Almutairi H."/>
            <person name="Gatherer D."/>
        </authorList>
    </citation>
    <scope>NUCLEOTIDE SEQUENCE [LARGE SCALE GENOMIC DNA]</scope>
    <source>
        <strain evidence="2">LSCM4</strain>
    </source>
</reference>
<feature type="region of interest" description="Disordered" evidence="1">
    <location>
        <begin position="15"/>
        <end position="106"/>
    </location>
</feature>
<evidence type="ECO:0000313" key="3">
    <source>
        <dbReference type="Proteomes" id="UP000674143"/>
    </source>
</evidence>
<organism evidence="2 3">
    <name type="scientific">Leishmania orientalis</name>
    <dbReference type="NCBI Taxonomy" id="2249476"/>
    <lineage>
        <taxon>Eukaryota</taxon>
        <taxon>Discoba</taxon>
        <taxon>Euglenozoa</taxon>
        <taxon>Kinetoplastea</taxon>
        <taxon>Metakinetoplastina</taxon>
        <taxon>Trypanosomatida</taxon>
        <taxon>Trypanosomatidae</taxon>
        <taxon>Leishmaniinae</taxon>
        <taxon>Leishmania</taxon>
    </lineage>
</organism>
<feature type="compositionally biased region" description="Low complexity" evidence="1">
    <location>
        <begin position="71"/>
        <end position="90"/>
    </location>
</feature>
<dbReference type="AlphaFoldDB" id="A0A836GEB0"/>
<protein>
    <submittedName>
        <fullName evidence="2">Uncharacterized protein</fullName>
    </submittedName>
</protein>
<dbReference type="RefSeq" id="XP_067063748.1">
    <property type="nucleotide sequence ID" value="XM_067208108.1"/>
</dbReference>
<feature type="compositionally biased region" description="Low complexity" evidence="1">
    <location>
        <begin position="335"/>
        <end position="344"/>
    </location>
</feature>